<dbReference type="AlphaFoldDB" id="A0A1N6X007"/>
<dbReference type="Proteomes" id="UP000186914">
    <property type="component" value="Unassembled WGS sequence"/>
</dbReference>
<dbReference type="EMBL" id="FTNO01000001">
    <property type="protein sequence ID" value="SIQ95643.1"/>
    <property type="molecule type" value="Genomic_DNA"/>
</dbReference>
<accession>A0A1N6X007</accession>
<organism evidence="1 2">
    <name type="scientific">Haladaptatus litoreus</name>
    <dbReference type="NCBI Taxonomy" id="553468"/>
    <lineage>
        <taxon>Archaea</taxon>
        <taxon>Methanobacteriati</taxon>
        <taxon>Methanobacteriota</taxon>
        <taxon>Stenosarchaea group</taxon>
        <taxon>Halobacteria</taxon>
        <taxon>Halobacteriales</taxon>
        <taxon>Haladaptataceae</taxon>
        <taxon>Haladaptatus</taxon>
    </lineage>
</organism>
<protein>
    <submittedName>
        <fullName evidence="1">Uncharacterized protein</fullName>
    </submittedName>
</protein>
<dbReference type="OrthoDB" id="179543at2157"/>
<name>A0A1N6X007_9EURY</name>
<evidence type="ECO:0000313" key="2">
    <source>
        <dbReference type="Proteomes" id="UP000186914"/>
    </source>
</evidence>
<keyword evidence="2" id="KW-1185">Reference proteome</keyword>
<proteinExistence type="predicted"/>
<evidence type="ECO:0000313" key="1">
    <source>
        <dbReference type="EMBL" id="SIQ95643.1"/>
    </source>
</evidence>
<reference evidence="2" key="1">
    <citation type="submission" date="2017-01" db="EMBL/GenBank/DDBJ databases">
        <authorList>
            <person name="Varghese N."/>
            <person name="Submissions S."/>
        </authorList>
    </citation>
    <scope>NUCLEOTIDE SEQUENCE [LARGE SCALE GENOMIC DNA]</scope>
    <source>
        <strain evidence="2">CGMCC 1.7737</strain>
    </source>
</reference>
<dbReference type="RefSeq" id="WP_076428375.1">
    <property type="nucleotide sequence ID" value="NZ_FTNO01000001.1"/>
</dbReference>
<gene>
    <name evidence="1" type="ORF">SAMN05421858_0933</name>
</gene>
<sequence length="76" mass="8842">MSISGWRRREDLEGGKQIRIWLSEDDETELYVENLTYRDEGYAVYAYDVDADEWNTITETDSRADAVEKATEWAGS</sequence>